<gene>
    <name evidence="1" type="ORF">DNU06_06340</name>
</gene>
<proteinExistence type="predicted"/>
<comment type="caution">
    <text evidence="1">The sequence shown here is derived from an EMBL/GenBank/DDBJ whole genome shotgun (WGS) entry which is preliminary data.</text>
</comment>
<name>A0A2W1NEB6_9FLAO</name>
<evidence type="ECO:0000313" key="2">
    <source>
        <dbReference type="Proteomes" id="UP000249248"/>
    </source>
</evidence>
<protein>
    <submittedName>
        <fullName evidence="1">Uncharacterized protein</fullName>
    </submittedName>
</protein>
<dbReference type="Proteomes" id="UP000249248">
    <property type="component" value="Unassembled WGS sequence"/>
</dbReference>
<dbReference type="OrthoDB" id="1467566at2"/>
<dbReference type="EMBL" id="QKSB01000003">
    <property type="protein sequence ID" value="PZE17443.1"/>
    <property type="molecule type" value="Genomic_DNA"/>
</dbReference>
<dbReference type="AlphaFoldDB" id="A0A2W1NEB6"/>
<sequence>MIKHILKENLISISIPKKDFSYRIPVEKIGNTVDWKIGKKNEEGIVIKNVSAWTLQLFTKNVTEEKYVNQFKNIVQEFSPKNSIDWEDTFLAVTIQNRYNWLMTTNATAANKMEEQDIIADLKKKYKLS</sequence>
<keyword evidence="2" id="KW-1185">Reference proteome</keyword>
<evidence type="ECO:0000313" key="1">
    <source>
        <dbReference type="EMBL" id="PZE17443.1"/>
    </source>
</evidence>
<reference evidence="1 2" key="1">
    <citation type="submission" date="2018-06" db="EMBL/GenBank/DDBJ databases">
        <title>The draft genome sequence of Crocinitomix sp. SM1701.</title>
        <authorList>
            <person name="Zhang X."/>
        </authorList>
    </citation>
    <scope>NUCLEOTIDE SEQUENCE [LARGE SCALE GENOMIC DNA]</scope>
    <source>
        <strain evidence="1 2">SM1701</strain>
    </source>
</reference>
<accession>A0A2W1NEB6</accession>
<organism evidence="1 2">
    <name type="scientific">Putridiphycobacter roseus</name>
    <dbReference type="NCBI Taxonomy" id="2219161"/>
    <lineage>
        <taxon>Bacteria</taxon>
        <taxon>Pseudomonadati</taxon>
        <taxon>Bacteroidota</taxon>
        <taxon>Flavobacteriia</taxon>
        <taxon>Flavobacteriales</taxon>
        <taxon>Crocinitomicaceae</taxon>
        <taxon>Putridiphycobacter</taxon>
    </lineage>
</organism>
<dbReference type="RefSeq" id="WP_111062404.1">
    <property type="nucleotide sequence ID" value="NZ_JBHUCU010000027.1"/>
</dbReference>